<dbReference type="OrthoDB" id="2796521at2759"/>
<dbReference type="EMBL" id="SEOQ01000278">
    <property type="protein sequence ID" value="TFY66108.1"/>
    <property type="molecule type" value="Genomic_DNA"/>
</dbReference>
<accession>A0A4Y9YWK3</accession>
<feature type="transmembrane region" description="Helical" evidence="1">
    <location>
        <begin position="167"/>
        <end position="188"/>
    </location>
</feature>
<sequence length="259" mass="29895">MQAVDDLKNLWRYAEQWDLSLAEVIKLLRMRYFGAPIARTDWFIVPSPGCIRVKLYPSMKAYCEQKPCLDQADFPLVKKGGLSLHQIRTYWGIVNCGPIDPQRWEVFEPKNPDWLSGLALMNMLDGGRVLHVLWTHDPHDEFCPFQGTIMHELSVLRRMFADDPQWYLSRLFAVSLVAWFILLIPLLWKCVLSVIDAVRFIREVGSTVVDAVDAAWPCAYLVAMYDAWLAMLDELLSWVKPRVRYFVSGSRTGGFIADH</sequence>
<keyword evidence="3" id="KW-1185">Reference proteome</keyword>
<keyword evidence="1" id="KW-0472">Membrane</keyword>
<proteinExistence type="predicted"/>
<gene>
    <name evidence="2" type="ORF">EVG20_g4991</name>
</gene>
<evidence type="ECO:0000256" key="1">
    <source>
        <dbReference type="SAM" id="Phobius"/>
    </source>
</evidence>
<protein>
    <submittedName>
        <fullName evidence="2">Uncharacterized protein</fullName>
    </submittedName>
</protein>
<evidence type="ECO:0000313" key="2">
    <source>
        <dbReference type="EMBL" id="TFY66108.1"/>
    </source>
</evidence>
<comment type="caution">
    <text evidence="2">The sequence shown here is derived from an EMBL/GenBank/DDBJ whole genome shotgun (WGS) entry which is preliminary data.</text>
</comment>
<evidence type="ECO:0000313" key="3">
    <source>
        <dbReference type="Proteomes" id="UP000298327"/>
    </source>
</evidence>
<dbReference type="Proteomes" id="UP000298327">
    <property type="component" value="Unassembled WGS sequence"/>
</dbReference>
<keyword evidence="1" id="KW-0812">Transmembrane</keyword>
<name>A0A4Y9YWK3_9AGAM</name>
<organism evidence="2 3">
    <name type="scientific">Dentipellis fragilis</name>
    <dbReference type="NCBI Taxonomy" id="205917"/>
    <lineage>
        <taxon>Eukaryota</taxon>
        <taxon>Fungi</taxon>
        <taxon>Dikarya</taxon>
        <taxon>Basidiomycota</taxon>
        <taxon>Agaricomycotina</taxon>
        <taxon>Agaricomycetes</taxon>
        <taxon>Russulales</taxon>
        <taxon>Hericiaceae</taxon>
        <taxon>Dentipellis</taxon>
    </lineage>
</organism>
<dbReference type="AlphaFoldDB" id="A0A4Y9YWK3"/>
<feature type="unsure residue" description="D or N" evidence="2">
    <location>
        <position position="113"/>
    </location>
</feature>
<keyword evidence="1" id="KW-1133">Transmembrane helix</keyword>
<reference evidence="2 3" key="1">
    <citation type="submission" date="2019-02" db="EMBL/GenBank/DDBJ databases">
        <title>Genome sequencing of the rare red list fungi Dentipellis fragilis.</title>
        <authorList>
            <person name="Buettner E."/>
            <person name="Kellner H."/>
        </authorList>
    </citation>
    <scope>NUCLEOTIDE SEQUENCE [LARGE SCALE GENOMIC DNA]</scope>
    <source>
        <strain evidence="2 3">DSM 105465</strain>
    </source>
</reference>